<evidence type="ECO:0000256" key="2">
    <source>
        <dbReference type="ARBA" id="ARBA00006833"/>
    </source>
</evidence>
<sequence length="348" mass="39503">MLSARHSYYTSFSMLLYFVLIFLFTYSCETKSRRVLLRNVDVITLHHDRLAESRKGYRLPQLKCVGGSGFKYPQYYPKVVQCYNRGFDGHDVQWECKAELDKSVSLGSINVNCEGYDYPDDEFIVYDSCALEYELNVRSPIRVKRYNRVFDKVSIHVQNNSGYFIIIGLIVLAIGIWYFCIRPSEFTHESIPSSTGFDSSCPRQPPPPPYEEAVFNDHEDHSTRCRRNPSAPPSPEYGWSSNVMGSSQSRSRWNWNKVENQSGSWLSNGLAAGAGFLGGYFMGSRSHSNPGRSSSGCYSRTEPIFTEEPCIRNGDIYSDSSFSSHSRRSRTPSPETHISSGFGGTSRR</sequence>
<evidence type="ECO:0000256" key="5">
    <source>
        <dbReference type="ARBA" id="ARBA00022568"/>
    </source>
</evidence>
<dbReference type="InterPro" id="IPR009567">
    <property type="entry name" value="SARAF"/>
</dbReference>
<keyword evidence="9" id="KW-0106">Calcium</keyword>
<evidence type="ECO:0000256" key="8">
    <source>
        <dbReference type="ARBA" id="ARBA00022824"/>
    </source>
</evidence>
<evidence type="ECO:0000256" key="7">
    <source>
        <dbReference type="ARBA" id="ARBA00022729"/>
    </source>
</evidence>
<reference evidence="16" key="1">
    <citation type="submission" date="2004-11" db="EMBL/GenBank/DDBJ databases">
        <title>The full-length cDNA sequences of Schistosoma japonicum genes.</title>
        <authorList>
            <person name="Han Z."/>
        </authorList>
    </citation>
    <scope>NUCLEOTIDE SEQUENCE</scope>
</reference>
<dbReference type="AlphaFoldDB" id="Q5D9J3"/>
<evidence type="ECO:0000256" key="12">
    <source>
        <dbReference type="ARBA" id="ARBA00023136"/>
    </source>
</evidence>
<dbReference type="GO" id="GO:0006816">
    <property type="term" value="P:calcium ion transport"/>
    <property type="evidence" value="ECO:0007669"/>
    <property type="project" value="UniProtKB-KW"/>
</dbReference>
<dbReference type="PROSITE" id="PS51257">
    <property type="entry name" value="PROKAR_LIPOPROTEIN"/>
    <property type="match status" value="1"/>
</dbReference>
<evidence type="ECO:0000313" key="16">
    <source>
        <dbReference type="EMBL" id="AAW27513.1"/>
    </source>
</evidence>
<keyword evidence="4" id="KW-0813">Transport</keyword>
<dbReference type="PANTHER" id="PTHR15929">
    <property type="entry name" value="STORE-OPERATED CALCIUM ENTRY-ASSOCIATED REGULATORY FACTOR"/>
    <property type="match status" value="1"/>
</dbReference>
<evidence type="ECO:0000256" key="3">
    <source>
        <dbReference type="ARBA" id="ARBA00016584"/>
    </source>
</evidence>
<protein>
    <recommendedName>
        <fullName evidence="3">Store-operated calcium entry-associated regulatory factor</fullName>
    </recommendedName>
    <alternativeName>
        <fullName evidence="13">Transmembrane protein 66</fullName>
    </alternativeName>
</protein>
<accession>Q5D9J3</accession>
<dbReference type="PANTHER" id="PTHR15929:SF0">
    <property type="entry name" value="STORE-OPERATED CALCIUM ENTRY-ASSOCIATED REGULATORY FACTOR"/>
    <property type="match status" value="1"/>
</dbReference>
<evidence type="ECO:0000256" key="11">
    <source>
        <dbReference type="ARBA" id="ARBA00023065"/>
    </source>
</evidence>
<organism evidence="16">
    <name type="scientific">Schistosoma japonicum</name>
    <name type="common">Blood fluke</name>
    <dbReference type="NCBI Taxonomy" id="6182"/>
    <lineage>
        <taxon>Eukaryota</taxon>
        <taxon>Metazoa</taxon>
        <taxon>Spiralia</taxon>
        <taxon>Lophotrochozoa</taxon>
        <taxon>Platyhelminthes</taxon>
        <taxon>Trematoda</taxon>
        <taxon>Digenea</taxon>
        <taxon>Strigeidida</taxon>
        <taxon>Schistosomatoidea</taxon>
        <taxon>Schistosomatidae</taxon>
        <taxon>Schistosoma</taxon>
    </lineage>
</organism>
<evidence type="ECO:0000256" key="10">
    <source>
        <dbReference type="ARBA" id="ARBA00022989"/>
    </source>
</evidence>
<dbReference type="GO" id="GO:2001256">
    <property type="term" value="P:regulation of store-operated calcium entry"/>
    <property type="evidence" value="ECO:0007669"/>
    <property type="project" value="InterPro"/>
</dbReference>
<keyword evidence="10 15" id="KW-1133">Transmembrane helix</keyword>
<keyword evidence="5" id="KW-0109">Calcium transport</keyword>
<proteinExistence type="evidence at transcript level"/>
<evidence type="ECO:0000256" key="13">
    <source>
        <dbReference type="ARBA" id="ARBA00031116"/>
    </source>
</evidence>
<feature type="transmembrane region" description="Helical" evidence="15">
    <location>
        <begin position="6"/>
        <end position="28"/>
    </location>
</feature>
<comment type="subcellular location">
    <subcellularLocation>
        <location evidence="1">Endoplasmic reticulum membrane</location>
        <topology evidence="1">Single-pass type I membrane protein</topology>
    </subcellularLocation>
</comment>
<keyword evidence="7" id="KW-0732">Signal</keyword>
<dbReference type="Pfam" id="PF06682">
    <property type="entry name" value="SARAF"/>
    <property type="match status" value="1"/>
</dbReference>
<evidence type="ECO:0000256" key="14">
    <source>
        <dbReference type="SAM" id="MobiDB-lite"/>
    </source>
</evidence>
<reference evidence="16" key="2">
    <citation type="journal article" date="2006" name="PLoS Pathog.">
        <title>New perspectives on host-parasite interplay by comparative transcriptomic and proteomic analyses of Schistosoma japonicum.</title>
        <authorList>
            <person name="Liu F."/>
            <person name="Lu J."/>
            <person name="Hu W."/>
            <person name="Wang S.Y."/>
            <person name="Cui S.J."/>
            <person name="Chi M."/>
            <person name="Yan Q."/>
            <person name="Wang X.R."/>
            <person name="Song H.D."/>
            <person name="Xu X.N."/>
            <person name="Wang J.J."/>
            <person name="Zhang X.L."/>
            <person name="Zhang X."/>
            <person name="Wang Z.Q."/>
            <person name="Xue C.L."/>
            <person name="Brindley P.J."/>
            <person name="McManus D.P."/>
            <person name="Yang P.Y."/>
            <person name="Feng Z."/>
            <person name="Chen Z."/>
            <person name="Han Z.G."/>
        </authorList>
    </citation>
    <scope>NUCLEOTIDE SEQUENCE</scope>
</reference>
<evidence type="ECO:0000256" key="15">
    <source>
        <dbReference type="SAM" id="Phobius"/>
    </source>
</evidence>
<feature type="region of interest" description="Disordered" evidence="14">
    <location>
        <begin position="195"/>
        <end position="243"/>
    </location>
</feature>
<evidence type="ECO:0000256" key="9">
    <source>
        <dbReference type="ARBA" id="ARBA00022837"/>
    </source>
</evidence>
<keyword evidence="6 15" id="KW-0812">Transmembrane</keyword>
<dbReference type="GO" id="GO:0005789">
    <property type="term" value="C:endoplasmic reticulum membrane"/>
    <property type="evidence" value="ECO:0007669"/>
    <property type="project" value="UniProtKB-SubCell"/>
</dbReference>
<feature type="region of interest" description="Disordered" evidence="14">
    <location>
        <begin position="312"/>
        <end position="348"/>
    </location>
</feature>
<keyword evidence="12 15" id="KW-0472">Membrane</keyword>
<feature type="transmembrane region" description="Helical" evidence="15">
    <location>
        <begin position="162"/>
        <end position="179"/>
    </location>
</feature>
<comment type="similarity">
    <text evidence="2">Belongs to the SARAF family.</text>
</comment>
<name>Q5D9J3_SCHJA</name>
<keyword evidence="11" id="KW-0406">Ion transport</keyword>
<evidence type="ECO:0000256" key="6">
    <source>
        <dbReference type="ARBA" id="ARBA00022692"/>
    </source>
</evidence>
<evidence type="ECO:0000256" key="4">
    <source>
        <dbReference type="ARBA" id="ARBA00022448"/>
    </source>
</evidence>
<dbReference type="EMBL" id="AY815781">
    <property type="protein sequence ID" value="AAW27513.1"/>
    <property type="molecule type" value="mRNA"/>
</dbReference>
<keyword evidence="8" id="KW-0256">Endoplasmic reticulum</keyword>
<evidence type="ECO:0000256" key="1">
    <source>
        <dbReference type="ARBA" id="ARBA00004115"/>
    </source>
</evidence>